<evidence type="ECO:0000313" key="2">
    <source>
        <dbReference type="EMBL" id="CCC48176.1"/>
    </source>
</evidence>
<reference evidence="2" key="1">
    <citation type="journal article" date="2012" name="Proc. Natl. Acad. Sci. U.S.A.">
        <title>Antigenic diversity is generated by distinct evolutionary mechanisms in African trypanosome species.</title>
        <authorList>
            <person name="Jackson A.P."/>
            <person name="Berry A."/>
            <person name="Aslett M."/>
            <person name="Allison H.C."/>
            <person name="Burton P."/>
            <person name="Vavrova-Anderson J."/>
            <person name="Brown R."/>
            <person name="Browne H."/>
            <person name="Corton N."/>
            <person name="Hauser H."/>
            <person name="Gamble J."/>
            <person name="Gilderthorp R."/>
            <person name="Marcello L."/>
            <person name="McQuillan J."/>
            <person name="Otto T.D."/>
            <person name="Quail M.A."/>
            <person name="Sanders M.J."/>
            <person name="van Tonder A."/>
            <person name="Ginger M.L."/>
            <person name="Field M.C."/>
            <person name="Barry J.D."/>
            <person name="Hertz-Fowler C."/>
            <person name="Berriman M."/>
        </authorList>
    </citation>
    <scope>NUCLEOTIDE SEQUENCE</scope>
    <source>
        <strain evidence="2">Y486</strain>
    </source>
</reference>
<keyword evidence="1" id="KW-1133">Transmembrane helix</keyword>
<dbReference type="VEuPathDB" id="TriTrypDB:TvY486_0503770"/>
<feature type="transmembrane region" description="Helical" evidence="1">
    <location>
        <begin position="76"/>
        <end position="97"/>
    </location>
</feature>
<proteinExistence type="predicted"/>
<feature type="transmembrane region" description="Helical" evidence="1">
    <location>
        <begin position="51"/>
        <end position="70"/>
    </location>
</feature>
<protein>
    <recommendedName>
        <fullName evidence="3">Transmembrane protein</fullName>
    </recommendedName>
</protein>
<accession>G0TW60</accession>
<gene>
    <name evidence="2" type="ORF">TVY486_0503770</name>
</gene>
<dbReference type="AlphaFoldDB" id="G0TW60"/>
<name>G0TW60_TRYVY</name>
<evidence type="ECO:0008006" key="3">
    <source>
        <dbReference type="Google" id="ProtNLM"/>
    </source>
</evidence>
<dbReference type="EMBL" id="HE573021">
    <property type="protein sequence ID" value="CCC48176.1"/>
    <property type="molecule type" value="Genomic_DNA"/>
</dbReference>
<keyword evidence="1" id="KW-0472">Membrane</keyword>
<evidence type="ECO:0000256" key="1">
    <source>
        <dbReference type="SAM" id="Phobius"/>
    </source>
</evidence>
<organism evidence="2">
    <name type="scientific">Trypanosoma vivax (strain Y486)</name>
    <dbReference type="NCBI Taxonomy" id="1055687"/>
    <lineage>
        <taxon>Eukaryota</taxon>
        <taxon>Discoba</taxon>
        <taxon>Euglenozoa</taxon>
        <taxon>Kinetoplastea</taxon>
        <taxon>Metakinetoplastina</taxon>
        <taxon>Trypanosomatida</taxon>
        <taxon>Trypanosomatidae</taxon>
        <taxon>Trypanosoma</taxon>
        <taxon>Duttonella</taxon>
    </lineage>
</organism>
<keyword evidence="1" id="KW-0812">Transmembrane</keyword>
<sequence length="111" mass="13264">MTWTADLSRFQLKRKSLIDVRLPFTHFQPPPPPPQTYTSLFLIIRSSSPCLRFHISALSLFLSFFLFLLSEFSFNFFLFCSGVGFFVKGKLFFFSFFKKKRKERKKEREKN</sequence>